<name>A0ABY3PB50_9STAP</name>
<evidence type="ECO:0000313" key="1">
    <source>
        <dbReference type="EMBL" id="UEX89532.1"/>
    </source>
</evidence>
<protein>
    <submittedName>
        <fullName evidence="1">Uncharacterized protein</fullName>
    </submittedName>
</protein>
<proteinExistence type="predicted"/>
<dbReference type="EMBL" id="CP086654">
    <property type="protein sequence ID" value="UEX89532.1"/>
    <property type="molecule type" value="Genomic_DNA"/>
</dbReference>
<organism evidence="1 2">
    <name type="scientific">Staphylococcus ratti</name>
    <dbReference type="NCBI Taxonomy" id="2892440"/>
    <lineage>
        <taxon>Bacteria</taxon>
        <taxon>Bacillati</taxon>
        <taxon>Bacillota</taxon>
        <taxon>Bacilli</taxon>
        <taxon>Bacillales</taxon>
        <taxon>Staphylococcaceae</taxon>
        <taxon>Staphylococcus</taxon>
    </lineage>
</organism>
<dbReference type="Proteomes" id="UP001197626">
    <property type="component" value="Chromosome"/>
</dbReference>
<gene>
    <name evidence="1" type="ORF">LN051_08110</name>
</gene>
<dbReference type="RefSeq" id="WP_229292040.1">
    <property type="nucleotide sequence ID" value="NZ_CP086654.1"/>
</dbReference>
<evidence type="ECO:0000313" key="2">
    <source>
        <dbReference type="Proteomes" id="UP001197626"/>
    </source>
</evidence>
<reference evidence="1 2" key="1">
    <citation type="journal article" date="2022" name="Pathogens">
        <title>Staphylococcus ratti sp. nov. Isolated from a Lab Rat.</title>
        <authorList>
            <person name="Kovarovic V."/>
            <person name="Sedlacek I."/>
            <person name="Petras P."/>
            <person name="Kralova S."/>
            <person name="Maslanova I."/>
            <person name="Svec P."/>
            <person name="Neumann-Schaal M."/>
            <person name="Botka T."/>
            <person name="Gelbicova T."/>
            <person name="Stankova E."/>
            <person name="Doskar J."/>
            <person name="Pantucek R."/>
        </authorList>
    </citation>
    <scope>NUCLEOTIDE SEQUENCE [LARGE SCALE GENOMIC DNA]</scope>
    <source>
        <strain evidence="1 2">CCM 9025</strain>
    </source>
</reference>
<keyword evidence="2" id="KW-1185">Reference proteome</keyword>
<sequence>MIIINKKIKIKYFYSQAIDSYFERFNNIELQNYISDNNIKKSYEYTNLIIDIYFNSIGKKYNNDINAILLSLMQNDSKIIEIPDKLRLNTYKNNQLRYIEKPIEIQIVYTEKAPSPPLGQFTSYLDEHDQLTIVCIIGNVKEYNVTNEWICRGIDYSILKYLINKFLIIDDNSLMNKLIWFSYYFIFERKPKELVFNNFGKQMDEFERNYKDELKNRKSLKEKLYYIYKKIESAD</sequence>
<accession>A0ABY3PB50</accession>